<dbReference type="EMBL" id="DRSQ01000098">
    <property type="protein sequence ID" value="HHE31926.1"/>
    <property type="molecule type" value="Genomic_DNA"/>
</dbReference>
<dbReference type="AlphaFoldDB" id="A0A7C5HRA3"/>
<proteinExistence type="predicted"/>
<dbReference type="Proteomes" id="UP000886058">
    <property type="component" value="Unassembled WGS sequence"/>
</dbReference>
<protein>
    <submittedName>
        <fullName evidence="1">Type II toxin-antitoxin system RelE/ParE family toxin</fullName>
    </submittedName>
</protein>
<comment type="caution">
    <text evidence="1">The sequence shown here is derived from an EMBL/GenBank/DDBJ whole genome shotgun (WGS) entry which is preliminary data.</text>
</comment>
<dbReference type="InterPro" id="IPR035093">
    <property type="entry name" value="RelE/ParE_toxin_dom_sf"/>
</dbReference>
<dbReference type="Gene3D" id="3.30.2310.20">
    <property type="entry name" value="RelE-like"/>
    <property type="match status" value="1"/>
</dbReference>
<sequence length="96" mass="11245">MKFYFHELAESEFDKAVDFYEDCQSGLGLEFAEEVYATIALIVRFPEAWSPMSNNSRRCLVNRFPSGVIYQVKSDGVRIIAVADLRRRPDYWLNRE</sequence>
<accession>A0A7C5HRA3</accession>
<name>A0A7C5HRA3_9CHLB</name>
<organism evidence="1">
    <name type="scientific">Chlorobaculum parvum</name>
    <dbReference type="NCBI Taxonomy" id="274539"/>
    <lineage>
        <taxon>Bacteria</taxon>
        <taxon>Pseudomonadati</taxon>
        <taxon>Chlorobiota</taxon>
        <taxon>Chlorobiia</taxon>
        <taxon>Chlorobiales</taxon>
        <taxon>Chlorobiaceae</taxon>
        <taxon>Chlorobaculum</taxon>
    </lineage>
</organism>
<gene>
    <name evidence="1" type="ORF">ENL07_04700</name>
</gene>
<evidence type="ECO:0000313" key="1">
    <source>
        <dbReference type="EMBL" id="HHE31926.1"/>
    </source>
</evidence>
<reference evidence="1" key="1">
    <citation type="journal article" date="2020" name="mSystems">
        <title>Genome- and Community-Level Interaction Insights into Carbon Utilization and Element Cycling Functions of Hydrothermarchaeota in Hydrothermal Sediment.</title>
        <authorList>
            <person name="Zhou Z."/>
            <person name="Liu Y."/>
            <person name="Xu W."/>
            <person name="Pan J."/>
            <person name="Luo Z.H."/>
            <person name="Li M."/>
        </authorList>
    </citation>
    <scope>NUCLEOTIDE SEQUENCE [LARGE SCALE GENOMIC DNA]</scope>
    <source>
        <strain evidence="1">HyVt-633</strain>
    </source>
</reference>